<dbReference type="InterPro" id="IPR006224">
    <property type="entry name" value="PsdUridine_synth_RluA-like_CS"/>
</dbReference>
<name>A0ABN8F0Z6_9BACT</name>
<keyword evidence="4" id="KW-1185">Reference proteome</keyword>
<dbReference type="EMBL" id="CAKLPZ010000001">
    <property type="protein sequence ID" value="CAH1000329.1"/>
    <property type="molecule type" value="Genomic_DNA"/>
</dbReference>
<accession>A0ABN8F0Z6</accession>
<dbReference type="PANTHER" id="PTHR21600:SF89">
    <property type="entry name" value="RIBOSOMAL LARGE SUBUNIT PSEUDOURIDINE SYNTHASE A"/>
    <property type="match status" value="1"/>
</dbReference>
<evidence type="ECO:0000256" key="1">
    <source>
        <dbReference type="SAM" id="Coils"/>
    </source>
</evidence>
<sequence length="572" mass="63169">MSSPLSPYLHTLPADAVGLTPPPRFTYPFYYRPDPLALAAAADLQNHLEVQTEWKHDFGTPGGKSSGGRGKMFGVLVVRTDGGELGYLAAYSGKLADSNHLPGFVPPVFDLLDPEGFYRAGEVSVHELTLEIEALRSSEDFQAAERDYTETVTRLTAELAEERQRVKDGKQRRKAQRVAASAWPLVDQHELAIRLKEESIGESYGLKRMKKAVDIHVDRKQKTLDEYRTKLTHLIAHRADRSATLQARIFDQYTFLDAAGATRSLGSIFKETIFGTPPAGAGECAAPKLLQYAYRNDLHPVALAEFWWGESPGSAIRKHGLFYPACRGKCEPILGHMLQGLPTDPNPLLENPGQHKVITTIYEDDTVLVINKPAELLSVPGKRIEDSVYSRVRSAYPDATGPLIVHRLDMSTSGLLLLAKTKEAHKKLQQQFFKRSIKKRYVALLSGTVAGDSGTIDLPLRGDLEDRPRQIVCTTHGKAARSHWEVIARNAATTLVHFRPVTGRTHQLRVHAAHPDGLNASIVGDDLYGQAADRLYLHAAYLEFLHPTSREAIRCSSPAPFAPAAAPTEYGQ</sequence>
<proteinExistence type="predicted"/>
<protein>
    <recommendedName>
        <fullName evidence="2">Pseudouridine synthase RsuA/RluA-like domain-containing protein</fullName>
    </recommendedName>
</protein>
<evidence type="ECO:0000259" key="2">
    <source>
        <dbReference type="Pfam" id="PF00849"/>
    </source>
</evidence>
<gene>
    <name evidence="3" type="ORF">LEM8419_01482</name>
</gene>
<dbReference type="SUPFAM" id="SSF55120">
    <property type="entry name" value="Pseudouridine synthase"/>
    <property type="match status" value="1"/>
</dbReference>
<dbReference type="PROSITE" id="PS01129">
    <property type="entry name" value="PSI_RLU"/>
    <property type="match status" value="1"/>
</dbReference>
<dbReference type="Proteomes" id="UP000837803">
    <property type="component" value="Unassembled WGS sequence"/>
</dbReference>
<dbReference type="InterPro" id="IPR020103">
    <property type="entry name" value="PsdUridine_synth_cat_dom_sf"/>
</dbReference>
<evidence type="ECO:0000313" key="4">
    <source>
        <dbReference type="Proteomes" id="UP000837803"/>
    </source>
</evidence>
<dbReference type="InterPro" id="IPR050188">
    <property type="entry name" value="RluA_PseudoU_synthase"/>
</dbReference>
<dbReference type="Pfam" id="PF00849">
    <property type="entry name" value="PseudoU_synth_2"/>
    <property type="match status" value="1"/>
</dbReference>
<feature type="domain" description="Pseudouridine synthase RsuA/RluA-like" evidence="2">
    <location>
        <begin position="367"/>
        <end position="514"/>
    </location>
</feature>
<dbReference type="RefSeq" id="WP_238750381.1">
    <property type="nucleotide sequence ID" value="NZ_CAKLPZ010000001.1"/>
</dbReference>
<organism evidence="3 4">
    <name type="scientific">Neolewinella maritima</name>
    <dbReference type="NCBI Taxonomy" id="1383882"/>
    <lineage>
        <taxon>Bacteria</taxon>
        <taxon>Pseudomonadati</taxon>
        <taxon>Bacteroidota</taxon>
        <taxon>Saprospiria</taxon>
        <taxon>Saprospirales</taxon>
        <taxon>Lewinellaceae</taxon>
        <taxon>Neolewinella</taxon>
    </lineage>
</organism>
<feature type="coiled-coil region" evidence="1">
    <location>
        <begin position="145"/>
        <end position="172"/>
    </location>
</feature>
<dbReference type="PANTHER" id="PTHR21600">
    <property type="entry name" value="MITOCHONDRIAL RNA PSEUDOURIDINE SYNTHASE"/>
    <property type="match status" value="1"/>
</dbReference>
<dbReference type="Gene3D" id="3.30.2350.10">
    <property type="entry name" value="Pseudouridine synthase"/>
    <property type="match status" value="1"/>
</dbReference>
<reference evidence="3" key="1">
    <citation type="submission" date="2021-12" db="EMBL/GenBank/DDBJ databases">
        <authorList>
            <person name="Rodrigo-Torres L."/>
            <person name="Arahal R. D."/>
            <person name="Lucena T."/>
        </authorList>
    </citation>
    <scope>NUCLEOTIDE SEQUENCE</scope>
    <source>
        <strain evidence="3">CECT 8419</strain>
    </source>
</reference>
<comment type="caution">
    <text evidence="3">The sequence shown here is derived from an EMBL/GenBank/DDBJ whole genome shotgun (WGS) entry which is preliminary data.</text>
</comment>
<evidence type="ECO:0000313" key="3">
    <source>
        <dbReference type="EMBL" id="CAH1000329.1"/>
    </source>
</evidence>
<dbReference type="InterPro" id="IPR006145">
    <property type="entry name" value="PsdUridine_synth_RsuA/RluA"/>
</dbReference>
<keyword evidence="1" id="KW-0175">Coiled coil</keyword>
<dbReference type="CDD" id="cd02869">
    <property type="entry name" value="PseudoU_synth_RluA_like"/>
    <property type="match status" value="1"/>
</dbReference>